<dbReference type="SUPFAM" id="SSF53067">
    <property type="entry name" value="Actin-like ATPase domain"/>
    <property type="match status" value="2"/>
</dbReference>
<dbReference type="AlphaFoldDB" id="A0A162N764"/>
<dbReference type="InterPro" id="IPR022496">
    <property type="entry name" value="T6A_TsaB"/>
</dbReference>
<dbReference type="InterPro" id="IPR000905">
    <property type="entry name" value="Gcp-like_dom"/>
</dbReference>
<accession>A0A162N764</accession>
<dbReference type="PANTHER" id="PTHR11735:SF11">
    <property type="entry name" value="TRNA THREONYLCARBAMOYLADENOSINE BIOSYNTHESIS PROTEIN TSAB"/>
    <property type="match status" value="1"/>
</dbReference>
<evidence type="ECO:0000313" key="3">
    <source>
        <dbReference type="Proteomes" id="UP000077134"/>
    </source>
</evidence>
<dbReference type="KEGG" id="pcx:LPB68_08735"/>
<dbReference type="CDD" id="cd24032">
    <property type="entry name" value="ASKHA_NBD_TsaB"/>
    <property type="match status" value="1"/>
</dbReference>
<dbReference type="GO" id="GO:0002949">
    <property type="term" value="P:tRNA threonylcarbamoyladenosine modification"/>
    <property type="evidence" value="ECO:0007669"/>
    <property type="project" value="InterPro"/>
</dbReference>
<dbReference type="OrthoDB" id="9784166at2"/>
<evidence type="ECO:0000313" key="2">
    <source>
        <dbReference type="EMBL" id="OAB71022.1"/>
    </source>
</evidence>
<dbReference type="Gene3D" id="3.30.420.40">
    <property type="match status" value="1"/>
</dbReference>
<dbReference type="GO" id="GO:0005829">
    <property type="term" value="C:cytosol"/>
    <property type="evidence" value="ECO:0007669"/>
    <property type="project" value="TreeGrafter"/>
</dbReference>
<dbReference type="InterPro" id="IPR043129">
    <property type="entry name" value="ATPase_NBD"/>
</dbReference>
<name>A0A162N764_9BACL</name>
<dbReference type="RefSeq" id="WP_068661367.1">
    <property type="nucleotide sequence ID" value="NZ_CP017770.1"/>
</dbReference>
<dbReference type="Proteomes" id="UP000077134">
    <property type="component" value="Unassembled WGS sequence"/>
</dbReference>
<dbReference type="Pfam" id="PF00814">
    <property type="entry name" value="TsaD"/>
    <property type="match status" value="1"/>
</dbReference>
<evidence type="ECO:0000259" key="1">
    <source>
        <dbReference type="Pfam" id="PF00814"/>
    </source>
</evidence>
<proteinExistence type="predicted"/>
<protein>
    <submittedName>
        <fullName evidence="2">tRNA threonylcarbamoyladenosine biosynthesis protein TsaB</fullName>
    </submittedName>
</protein>
<sequence length="259" mass="28768">MSKTQKIEPQRILALDTSTTSLTVAVMENGQVLHEMSELGERNHSIRILSIVEEVLKISGTVNSQLKGIAVGIGPGSYTGTRIAVTAAKTLAWAWNIPVVGISSLHSVAYGGYSEAIHVEGRNQLNWIVPLMDARRGQVYTALFSTSDDHIPNRLEPDAIRLMEQWVEGLAKRLETLSDPDKLVSLWFVGDINLHKEVAERLRGYLGDRLHIVPYDLNARFVGLLGEQRLNQGEMDDLHALIPNYTQLTEAEANLLRKP</sequence>
<dbReference type="EMBL" id="LSFN01000044">
    <property type="protein sequence ID" value="OAB71022.1"/>
    <property type="molecule type" value="Genomic_DNA"/>
</dbReference>
<dbReference type="NCBIfam" id="TIGR03725">
    <property type="entry name" value="T6A_YeaZ"/>
    <property type="match status" value="1"/>
</dbReference>
<organism evidence="2 3">
    <name type="scientific">Paenibacillus crassostreae</name>
    <dbReference type="NCBI Taxonomy" id="1763538"/>
    <lineage>
        <taxon>Bacteria</taxon>
        <taxon>Bacillati</taxon>
        <taxon>Bacillota</taxon>
        <taxon>Bacilli</taxon>
        <taxon>Bacillales</taxon>
        <taxon>Paenibacillaceae</taxon>
        <taxon>Paenibacillus</taxon>
    </lineage>
</organism>
<comment type="caution">
    <text evidence="2">The sequence shown here is derived from an EMBL/GenBank/DDBJ whole genome shotgun (WGS) entry which is preliminary data.</text>
</comment>
<gene>
    <name evidence="2" type="ORF">PNBC_20885</name>
</gene>
<keyword evidence="3" id="KW-1185">Reference proteome</keyword>
<reference evidence="2 3" key="1">
    <citation type="submission" date="2016-02" db="EMBL/GenBank/DDBJ databases">
        <title>Paenibacillus sp. LPB0068, isolated from Crassostrea gigas.</title>
        <authorList>
            <person name="Shin S.-K."/>
            <person name="Yi H."/>
        </authorList>
    </citation>
    <scope>NUCLEOTIDE SEQUENCE [LARGE SCALE GENOMIC DNA]</scope>
    <source>
        <strain evidence="2 3">LPB0068</strain>
    </source>
</reference>
<feature type="domain" description="Gcp-like" evidence="1">
    <location>
        <begin position="39"/>
        <end position="251"/>
    </location>
</feature>
<dbReference type="PANTHER" id="PTHR11735">
    <property type="entry name" value="TRNA N6-ADENOSINE THREONYLCARBAMOYLTRANSFERASE"/>
    <property type="match status" value="1"/>
</dbReference>
<dbReference type="STRING" id="1763538.LPB68_08735"/>